<reference evidence="1 2" key="1">
    <citation type="submission" date="2013-09" db="EMBL/GenBank/DDBJ databases">
        <title>Corchorus capsularis genome sequencing.</title>
        <authorList>
            <person name="Alam M."/>
            <person name="Haque M.S."/>
            <person name="Islam M.S."/>
            <person name="Emdad E.M."/>
            <person name="Islam M.M."/>
            <person name="Ahmed B."/>
            <person name="Halim A."/>
            <person name="Hossen Q.M.M."/>
            <person name="Hossain M.Z."/>
            <person name="Ahmed R."/>
            <person name="Khan M.M."/>
            <person name="Islam R."/>
            <person name="Rashid M.M."/>
            <person name="Khan S.A."/>
            <person name="Rahman M.S."/>
            <person name="Alam M."/>
        </authorList>
    </citation>
    <scope>NUCLEOTIDE SEQUENCE [LARGE SCALE GENOMIC DNA]</scope>
    <source>
        <strain evidence="2">cv. CVL-1</strain>
        <tissue evidence="1">Whole seedling</tissue>
    </source>
</reference>
<dbReference type="Gramene" id="OMO90289">
    <property type="protein sequence ID" value="OMO90289"/>
    <property type="gene ID" value="CCACVL1_07415"/>
</dbReference>
<comment type="caution">
    <text evidence="1">The sequence shown here is derived from an EMBL/GenBank/DDBJ whole genome shotgun (WGS) entry which is preliminary data.</text>
</comment>
<accession>A0A1R3J606</accession>
<proteinExistence type="predicted"/>
<dbReference type="Proteomes" id="UP000188268">
    <property type="component" value="Unassembled WGS sequence"/>
</dbReference>
<evidence type="ECO:0000313" key="2">
    <source>
        <dbReference type="Proteomes" id="UP000188268"/>
    </source>
</evidence>
<dbReference type="EMBL" id="AWWV01008477">
    <property type="protein sequence ID" value="OMO90289.1"/>
    <property type="molecule type" value="Genomic_DNA"/>
</dbReference>
<evidence type="ECO:0000313" key="1">
    <source>
        <dbReference type="EMBL" id="OMO90289.1"/>
    </source>
</evidence>
<dbReference type="AlphaFoldDB" id="A0A1R3J606"/>
<sequence length="59" mass="6726">MALLANASLLADEAFAIEPVYRVDAIATPRRGSDKQSRLLEQREWKRKLQRSVQSTLAR</sequence>
<gene>
    <name evidence="1" type="ORF">CCACVL1_07415</name>
</gene>
<dbReference type="OrthoDB" id="642193at2759"/>
<name>A0A1R3J606_COCAP</name>
<keyword evidence="2" id="KW-1185">Reference proteome</keyword>
<organism evidence="1 2">
    <name type="scientific">Corchorus capsularis</name>
    <name type="common">Jute</name>
    <dbReference type="NCBI Taxonomy" id="210143"/>
    <lineage>
        <taxon>Eukaryota</taxon>
        <taxon>Viridiplantae</taxon>
        <taxon>Streptophyta</taxon>
        <taxon>Embryophyta</taxon>
        <taxon>Tracheophyta</taxon>
        <taxon>Spermatophyta</taxon>
        <taxon>Magnoliopsida</taxon>
        <taxon>eudicotyledons</taxon>
        <taxon>Gunneridae</taxon>
        <taxon>Pentapetalae</taxon>
        <taxon>rosids</taxon>
        <taxon>malvids</taxon>
        <taxon>Malvales</taxon>
        <taxon>Malvaceae</taxon>
        <taxon>Grewioideae</taxon>
        <taxon>Apeibeae</taxon>
        <taxon>Corchorus</taxon>
    </lineage>
</organism>
<protein>
    <submittedName>
        <fullName evidence="1">Uncharacterized protein</fullName>
    </submittedName>
</protein>